<sequence>MSKIEIIDIDSGKPKLSIGKRKYALEEVDETHYQVIVSYRTLSRYAFQDLPAPETLRGNILIEFLPFTKKSGEYTYESKGLRFFDEASVWRDSERGHVYLEHTIYTSNYAFNAWIPIDLYTFIIVKIAKELGFEAEVYRDEANIVVEIEKSYPLDTPIRIALLEIKEIDRNVDRTMDKILSKIQKNDIKILSRELNTSIEEILNILKMPEEKLSTIP</sequence>
<dbReference type="eggNOG" id="arCOG12455">
    <property type="taxonomic scope" value="Archaea"/>
</dbReference>
<keyword evidence="2" id="KW-1185">Reference proteome</keyword>
<evidence type="ECO:0000313" key="2">
    <source>
        <dbReference type="Proteomes" id="UP000000254"/>
    </source>
</evidence>
<dbReference type="OrthoDB" id="374096at2157"/>
<evidence type="ECO:0000313" key="1">
    <source>
        <dbReference type="EMBL" id="ABN70524.1"/>
    </source>
</evidence>
<dbReference type="AlphaFoldDB" id="A3DPG4"/>
<dbReference type="RefSeq" id="WP_011839718.1">
    <property type="nucleotide sequence ID" value="NC_009033.1"/>
</dbReference>
<dbReference type="EMBL" id="CP000575">
    <property type="protein sequence ID" value="ABN70524.1"/>
    <property type="molecule type" value="Genomic_DNA"/>
</dbReference>
<reference evidence="2" key="1">
    <citation type="journal article" date="2009" name="BMC Genomics">
        <title>The complete genome sequence of Staphylothermus marinus reveals differences in sulfur metabolism among heterotrophic Crenarchaeota.</title>
        <authorList>
            <person name="Anderson I.J."/>
            <person name="Dharmarajan L."/>
            <person name="Rodriguez J."/>
            <person name="Hooper S."/>
            <person name="Porat I."/>
            <person name="Ulrich L.E."/>
            <person name="Elkins J.G."/>
            <person name="Mavromatis K."/>
            <person name="Sun H."/>
            <person name="Land M."/>
            <person name="Lapidus A."/>
            <person name="Lucas S."/>
            <person name="Barry K."/>
            <person name="Huber H."/>
            <person name="Zhulin I.B."/>
            <person name="Whitman W.B."/>
            <person name="Mukhopadhyay B."/>
            <person name="Woese C."/>
            <person name="Bristow J."/>
            <person name="Kyrpides N."/>
        </authorList>
    </citation>
    <scope>NUCLEOTIDE SEQUENCE [LARGE SCALE GENOMIC DNA]</scope>
    <source>
        <strain evidence="2">ATCC 43588 / DSM 3639 / JCM 9404 / F1</strain>
    </source>
</reference>
<dbReference type="HOGENOM" id="CLU_1269978_0_0_2"/>
<dbReference type="Proteomes" id="UP000000254">
    <property type="component" value="Chromosome"/>
</dbReference>
<proteinExistence type="predicted"/>
<name>A3DPG4_STAMF</name>
<protein>
    <submittedName>
        <fullName evidence="1">Uncharacterized protein</fullName>
    </submittedName>
</protein>
<gene>
    <name evidence="1" type="ordered locus">Smar_1434</name>
</gene>
<dbReference type="KEGG" id="smr:Smar_1434"/>
<reference evidence="1 2" key="2">
    <citation type="journal article" date="2009" name="Stand. Genomic Sci.">
        <title>Complete genome sequence of Staphylothermus marinus Stetter and Fiala 1986 type strain F1.</title>
        <authorList>
            <person name="Anderson I.J."/>
            <person name="Sun H."/>
            <person name="Lapidus A."/>
            <person name="Copeland A."/>
            <person name="Glavina Del Rio T."/>
            <person name="Tice H."/>
            <person name="Dalin E."/>
            <person name="Lucas S."/>
            <person name="Barry K."/>
            <person name="Land M."/>
            <person name="Richardson P."/>
            <person name="Huber H."/>
            <person name="Kyrpides N.C."/>
        </authorList>
    </citation>
    <scope>NUCLEOTIDE SEQUENCE [LARGE SCALE GENOMIC DNA]</scope>
    <source>
        <strain evidence="2">ATCC 43588 / DSM 3639 / JCM 9404 / F1</strain>
    </source>
</reference>
<organism evidence="1 2">
    <name type="scientific">Staphylothermus marinus (strain ATCC 43588 / DSM 3639 / JCM 9404 / F1)</name>
    <dbReference type="NCBI Taxonomy" id="399550"/>
    <lineage>
        <taxon>Archaea</taxon>
        <taxon>Thermoproteota</taxon>
        <taxon>Thermoprotei</taxon>
        <taxon>Desulfurococcales</taxon>
        <taxon>Desulfurococcaceae</taxon>
        <taxon>Staphylothermus</taxon>
    </lineage>
</organism>
<accession>A3DPG4</accession>
<dbReference type="STRING" id="399550.Smar_1434"/>
<dbReference type="GeneID" id="4906672"/>